<feature type="transmembrane region" description="Helical" evidence="8">
    <location>
        <begin position="906"/>
        <end position="928"/>
    </location>
</feature>
<evidence type="ECO:0000256" key="7">
    <source>
        <dbReference type="ARBA" id="ARBA00023136"/>
    </source>
</evidence>
<organism evidence="11 12">
    <name type="scientific">Xanthobacter oligotrophicus</name>
    <dbReference type="NCBI Taxonomy" id="2607286"/>
    <lineage>
        <taxon>Bacteria</taxon>
        <taxon>Pseudomonadati</taxon>
        <taxon>Pseudomonadota</taxon>
        <taxon>Alphaproteobacteria</taxon>
        <taxon>Hyphomicrobiales</taxon>
        <taxon>Xanthobacteraceae</taxon>
        <taxon>Xanthobacter</taxon>
    </lineage>
</organism>
<evidence type="ECO:0000256" key="6">
    <source>
        <dbReference type="ARBA" id="ARBA00022989"/>
    </source>
</evidence>
<dbReference type="SMART" id="SM00382">
    <property type="entry name" value="AAA"/>
    <property type="match status" value="2"/>
</dbReference>
<keyword evidence="6 8" id="KW-1133">Transmembrane helix</keyword>
<dbReference type="InterPro" id="IPR027417">
    <property type="entry name" value="P-loop_NTPase"/>
</dbReference>
<name>A0ABW7A1N9_9HYPH</name>
<dbReference type="InterPro" id="IPR003593">
    <property type="entry name" value="AAA+_ATPase"/>
</dbReference>
<gene>
    <name evidence="11" type="primary">rbbA</name>
    <name evidence="11" type="ORF">V5F32_22230</name>
</gene>
<sequence>MSEKPVREEPVREVMAGAGADIPRADAIPAEAPGAAVHLAGIRHLYGHTVAVEGLDLAIAEGASVALVGPDGVGKSTLLGLIAGAKRIQHGKVEVLGADFSDHRAREATQPRIAFMPQGLGRNLYPNLTVAENIAFFARLFGEEAGTKGGRVAPLLAATGLDPFADRLMRKLSGGMKQKLGLCCALVHDPDLLLLDEPTTGVDPLSRRQFWDFIETIRAARPGLTLLVATADMEEAARFERVVMVDAGRILADGSPAELLARTGQPNLERAFISLLPEGRRGDGDGTEHMEAIAPDAPIAIESRGLTRQFGDFVAVDHVSFKIRKGEIFGFLGSNGCGKSTTMKMLTGLLPASSGEALLFGVQVDPTDIETRRRVGYMSQAFSLYGELTVRQNLDLHAHLFSLPEEEAHRRIAELVRAFDLASHLDALADGLPLGVRQRLSLAVAVLHEPEVLILDEPTSGVDPVARDNFWDHLQRLSREDGVTIFVSTHFMGEAERCDRISFMHAGKVIATGTPDALKVEKQTATLEEAFVAYMEMGGRAAQTDAQLPPPAPRATGRPAAFSPRRLGAYAWREALELKRDPVRLGFALLGTAFLMIIFGYGITLDVDKLRFAVLDRDQTPESRAYVDGFAHSPYFVVQPPLADPADLDRRLKSNAIAFAIELPPNFGADLRSGRPTEVLVTIDGAMPFRAETIQGYVAAVHALFLSDAAQQAGRTLSTAATLEMRYRYNQSFRSLDAMVPATIALMLIFIPAILTALGVVTEKELGSITNLYVTPVTKLEFLLGKQLPYAGVAFFNFGVMVLMALFLFGVPLKGSFLGLALGALAYVLATTAIGLVSSTLTNTQVAALFGTAIGTMMPATQFSGMMQPVATLEGGAWVLGTFFPTTYFMRISVGAFTKGLGFFELLPFVLATAAFWPALLGLAFLILRKQEA</sequence>
<feature type="domain" description="ABC transmembrane type-2" evidence="10">
    <location>
        <begin position="703"/>
        <end position="931"/>
    </location>
</feature>
<dbReference type="PROSITE" id="PS50893">
    <property type="entry name" value="ABC_TRANSPORTER_2"/>
    <property type="match status" value="2"/>
</dbReference>
<feature type="domain" description="ABC transporter" evidence="9">
    <location>
        <begin position="37"/>
        <end position="272"/>
    </location>
</feature>
<feature type="transmembrane region" description="Helical" evidence="8">
    <location>
        <begin position="788"/>
        <end position="810"/>
    </location>
</feature>
<proteinExistence type="inferred from homology"/>
<evidence type="ECO:0000259" key="9">
    <source>
        <dbReference type="PROSITE" id="PS50893"/>
    </source>
</evidence>
<keyword evidence="4" id="KW-0547">Nucleotide-binding</keyword>
<feature type="transmembrane region" description="Helical" evidence="8">
    <location>
        <begin position="817"/>
        <end position="838"/>
    </location>
</feature>
<evidence type="ECO:0000313" key="12">
    <source>
        <dbReference type="Proteomes" id="UP001604002"/>
    </source>
</evidence>
<dbReference type="InterPro" id="IPR017871">
    <property type="entry name" value="ABC_transporter-like_CS"/>
</dbReference>
<keyword evidence="7 8" id="KW-0472">Membrane</keyword>
<feature type="transmembrane region" description="Helical" evidence="8">
    <location>
        <begin position="585"/>
        <end position="603"/>
    </location>
</feature>
<evidence type="ECO:0000256" key="2">
    <source>
        <dbReference type="ARBA" id="ARBA00005417"/>
    </source>
</evidence>
<evidence type="ECO:0000256" key="8">
    <source>
        <dbReference type="SAM" id="Phobius"/>
    </source>
</evidence>
<dbReference type="PROSITE" id="PS00211">
    <property type="entry name" value="ABC_TRANSPORTER_1"/>
    <property type="match status" value="1"/>
</dbReference>
<dbReference type="InterPro" id="IPR003439">
    <property type="entry name" value="ABC_transporter-like_ATP-bd"/>
</dbReference>
<dbReference type="InterPro" id="IPR013525">
    <property type="entry name" value="ABC2_TM"/>
</dbReference>
<keyword evidence="5" id="KW-0067">ATP-binding</keyword>
<feature type="transmembrane region" description="Helical" evidence="8">
    <location>
        <begin position="875"/>
        <end position="894"/>
    </location>
</feature>
<evidence type="ECO:0000256" key="5">
    <source>
        <dbReference type="ARBA" id="ARBA00022840"/>
    </source>
</evidence>
<dbReference type="Gene3D" id="3.40.1710.10">
    <property type="entry name" value="abc type-2 transporter like domain"/>
    <property type="match status" value="1"/>
</dbReference>
<evidence type="ECO:0000256" key="4">
    <source>
        <dbReference type="ARBA" id="ARBA00022741"/>
    </source>
</evidence>
<comment type="similarity">
    <text evidence="2">Belongs to the ABC transporter superfamily.</text>
</comment>
<evidence type="ECO:0000259" key="10">
    <source>
        <dbReference type="PROSITE" id="PS51012"/>
    </source>
</evidence>
<dbReference type="PANTHER" id="PTHR43038">
    <property type="entry name" value="ATP-BINDING CASSETTE, SUB-FAMILY H, MEMBER 1"/>
    <property type="match status" value="1"/>
</dbReference>
<dbReference type="CDD" id="cd03230">
    <property type="entry name" value="ABC_DR_subfamily_A"/>
    <property type="match status" value="1"/>
</dbReference>
<dbReference type="PANTHER" id="PTHR43038:SF4">
    <property type="entry name" value="RIBOSOME-ASSOCIATED ATPASE"/>
    <property type="match status" value="1"/>
</dbReference>
<dbReference type="PROSITE" id="PS51012">
    <property type="entry name" value="ABC_TM2"/>
    <property type="match status" value="1"/>
</dbReference>
<feature type="transmembrane region" description="Helical" evidence="8">
    <location>
        <begin position="738"/>
        <end position="761"/>
    </location>
</feature>
<evidence type="ECO:0000313" key="11">
    <source>
        <dbReference type="EMBL" id="MFG1374908.1"/>
    </source>
</evidence>
<dbReference type="Pfam" id="PF00005">
    <property type="entry name" value="ABC_tran"/>
    <property type="match status" value="2"/>
</dbReference>
<evidence type="ECO:0000256" key="1">
    <source>
        <dbReference type="ARBA" id="ARBA00004141"/>
    </source>
</evidence>
<protein>
    <submittedName>
        <fullName evidence="11">Ribosome-associated ATPase/putative transporter RbbA</fullName>
    </submittedName>
</protein>
<feature type="domain" description="ABC transporter" evidence="9">
    <location>
        <begin position="301"/>
        <end position="531"/>
    </location>
</feature>
<comment type="subcellular location">
    <subcellularLocation>
        <location evidence="1">Membrane</location>
        <topology evidence="1">Multi-pass membrane protein</topology>
    </subcellularLocation>
</comment>
<dbReference type="Proteomes" id="UP001604002">
    <property type="component" value="Unassembled WGS sequence"/>
</dbReference>
<dbReference type="SUPFAM" id="SSF52540">
    <property type="entry name" value="P-loop containing nucleoside triphosphate hydrolases"/>
    <property type="match status" value="2"/>
</dbReference>
<feature type="transmembrane region" description="Helical" evidence="8">
    <location>
        <begin position="844"/>
        <end position="863"/>
    </location>
</feature>
<accession>A0ABW7A1N9</accession>
<dbReference type="Pfam" id="PF12698">
    <property type="entry name" value="ABC2_membrane_3"/>
    <property type="match status" value="1"/>
</dbReference>
<keyword evidence="12" id="KW-1185">Reference proteome</keyword>
<reference evidence="11 12" key="1">
    <citation type="submission" date="2024-02" db="EMBL/GenBank/DDBJ databases">
        <title>Expansion and revision of Xanthobacter and proposal of Roseixanthobacter gen. nov.</title>
        <authorList>
            <person name="Soltysiak M.P.M."/>
            <person name="Jalihal A."/>
            <person name="Ory A."/>
            <person name="Chrisophersen C."/>
            <person name="Lee A.D."/>
            <person name="Boulton J."/>
            <person name="Springer M."/>
        </authorList>
    </citation>
    <scope>NUCLEOTIDE SEQUENCE [LARGE SCALE GENOMIC DNA]</scope>
    <source>
        <strain evidence="11 12">23A</strain>
    </source>
</reference>
<dbReference type="InterPro" id="IPR047651">
    <property type="entry name" value="ABC2_perm_RbbA"/>
</dbReference>
<dbReference type="NCBIfam" id="NF033858">
    <property type="entry name" value="ABC2_perm_RbbA"/>
    <property type="match status" value="1"/>
</dbReference>
<dbReference type="InterPro" id="IPR047817">
    <property type="entry name" value="ABC2_TM_bact-type"/>
</dbReference>
<dbReference type="EMBL" id="JBAFVH010000017">
    <property type="protein sequence ID" value="MFG1374908.1"/>
    <property type="molecule type" value="Genomic_DNA"/>
</dbReference>
<dbReference type="Gene3D" id="3.40.50.300">
    <property type="entry name" value="P-loop containing nucleotide triphosphate hydrolases"/>
    <property type="match status" value="2"/>
</dbReference>
<keyword evidence="3 8" id="KW-0812">Transmembrane</keyword>
<comment type="caution">
    <text evidence="11">The sequence shown here is derived from an EMBL/GenBank/DDBJ whole genome shotgun (WGS) entry which is preliminary data.</text>
</comment>
<evidence type="ECO:0000256" key="3">
    <source>
        <dbReference type="ARBA" id="ARBA00022692"/>
    </source>
</evidence>